<dbReference type="GeneID" id="25338629"/>
<feature type="region of interest" description="Disordered" evidence="1">
    <location>
        <begin position="34"/>
        <end position="106"/>
    </location>
</feature>
<organism evidence="2 3">
    <name type="scientific">Eimeria maxima</name>
    <name type="common">Coccidian parasite</name>
    <dbReference type="NCBI Taxonomy" id="5804"/>
    <lineage>
        <taxon>Eukaryota</taxon>
        <taxon>Sar</taxon>
        <taxon>Alveolata</taxon>
        <taxon>Apicomplexa</taxon>
        <taxon>Conoidasida</taxon>
        <taxon>Coccidia</taxon>
        <taxon>Eucoccidiorida</taxon>
        <taxon>Eimeriorina</taxon>
        <taxon>Eimeriidae</taxon>
        <taxon>Eimeria</taxon>
    </lineage>
</organism>
<evidence type="ECO:0000313" key="3">
    <source>
        <dbReference type="Proteomes" id="UP000030763"/>
    </source>
</evidence>
<sequence>ARRTEEYVKIALEGVGKLRAKMQQEGGVDFLTRLNIDTTDTQQQQQQQQQQGQQQQEKREDKYDGGAPDGYPGGGISNNNPYAGKRGKIQGGGPLIDGEERTVSPL</sequence>
<gene>
    <name evidence="2" type="ORF">EMWEY_00046430</name>
</gene>
<keyword evidence="3" id="KW-1185">Reference proteome</keyword>
<dbReference type="EMBL" id="HG722283">
    <property type="protein sequence ID" value="CDJ61922.1"/>
    <property type="molecule type" value="Genomic_DNA"/>
</dbReference>
<dbReference type="RefSeq" id="XP_013338572.1">
    <property type="nucleotide sequence ID" value="XM_013483118.1"/>
</dbReference>
<protein>
    <submittedName>
        <fullName evidence="2">Uncharacterized protein</fullName>
    </submittedName>
</protein>
<dbReference type="Proteomes" id="UP000030763">
    <property type="component" value="Unassembled WGS sequence"/>
</dbReference>
<reference evidence="2" key="2">
    <citation type="submission" date="2013-10" db="EMBL/GenBank/DDBJ databases">
        <authorList>
            <person name="Aslett M."/>
        </authorList>
    </citation>
    <scope>NUCLEOTIDE SEQUENCE [LARGE SCALE GENOMIC DNA]</scope>
    <source>
        <strain evidence="2">Weybridge</strain>
    </source>
</reference>
<reference evidence="2" key="1">
    <citation type="submission" date="2013-10" db="EMBL/GenBank/DDBJ databases">
        <title>Genomic analysis of the causative agents of coccidiosis in chickens.</title>
        <authorList>
            <person name="Reid A.J."/>
            <person name="Blake D."/>
            <person name="Billington K."/>
            <person name="Browne H."/>
            <person name="Dunn M."/>
            <person name="Hung S."/>
            <person name="Kawahara F."/>
            <person name="Miranda-Saavedra D."/>
            <person name="Mourier T."/>
            <person name="Nagra H."/>
            <person name="Otto T.D."/>
            <person name="Rawlings N."/>
            <person name="Sanchez A."/>
            <person name="Sanders M."/>
            <person name="Subramaniam C."/>
            <person name="Tay Y."/>
            <person name="Dear P."/>
            <person name="Doerig C."/>
            <person name="Gruber A."/>
            <person name="Parkinson J."/>
            <person name="Shirley M."/>
            <person name="Wan K.L."/>
            <person name="Berriman M."/>
            <person name="Tomley F."/>
            <person name="Pain A."/>
        </authorList>
    </citation>
    <scope>NUCLEOTIDE SEQUENCE [LARGE SCALE GENOMIC DNA]</scope>
    <source>
        <strain evidence="2">Weybridge</strain>
    </source>
</reference>
<dbReference type="OrthoDB" id="10623830at2759"/>
<feature type="non-terminal residue" evidence="2">
    <location>
        <position position="1"/>
    </location>
</feature>
<evidence type="ECO:0000313" key="2">
    <source>
        <dbReference type="EMBL" id="CDJ61922.1"/>
    </source>
</evidence>
<name>U6MCG2_EIMMA</name>
<feature type="compositionally biased region" description="Gly residues" evidence="1">
    <location>
        <begin position="67"/>
        <end position="76"/>
    </location>
</feature>
<feature type="compositionally biased region" description="Low complexity" evidence="1">
    <location>
        <begin position="42"/>
        <end position="55"/>
    </location>
</feature>
<accession>U6MCG2</accession>
<dbReference type="AlphaFoldDB" id="U6MCG2"/>
<proteinExistence type="predicted"/>
<dbReference type="VEuPathDB" id="ToxoDB:EMWEY_00046430"/>
<evidence type="ECO:0000256" key="1">
    <source>
        <dbReference type="SAM" id="MobiDB-lite"/>
    </source>
</evidence>